<evidence type="ECO:0000313" key="2">
    <source>
        <dbReference type="Proteomes" id="UP000245137"/>
    </source>
</evidence>
<name>A0A2U1SLX5_METSR</name>
<proteinExistence type="predicted"/>
<sequence length="304" mass="33819">MISLNANQFPSAERLQKAVWAPVLFRPILGSPEQFVIGIAVAGAGGIHLERANQLARLRCVFADQSVVAILAAEANLNAIESDLLNRSIAALTDFKPLFSGVALGDIREAEGLSLQQIGASWMAAMSSLYDRRSVLQLVERGDFDLDAAANRETADRLPALVLDYIKGKRPGLDRCFSEDIRESRHRRRNAHGVIIDFAGSRFVANFGTLAASKLTASVGRIKMRLWDLKVDRDGEQEGLAEREHEMIVQYPKRNDPQLTANQVERMEEALNELEKQADQEQLRLRPLNTVEEIGEHILRKEAA</sequence>
<dbReference type="RefSeq" id="WP_210252735.1">
    <property type="nucleotide sequence ID" value="NZ_BGJY01000032.1"/>
</dbReference>
<protein>
    <submittedName>
        <fullName evidence="1">Uncharacterized protein</fullName>
    </submittedName>
</protein>
<organism evidence="1 2">
    <name type="scientific">Methylosinus sporium</name>
    <dbReference type="NCBI Taxonomy" id="428"/>
    <lineage>
        <taxon>Bacteria</taxon>
        <taxon>Pseudomonadati</taxon>
        <taxon>Pseudomonadota</taxon>
        <taxon>Alphaproteobacteria</taxon>
        <taxon>Hyphomicrobiales</taxon>
        <taxon>Methylocystaceae</taxon>
        <taxon>Methylosinus</taxon>
    </lineage>
</organism>
<gene>
    <name evidence="1" type="ORF">C5689_17215</name>
</gene>
<evidence type="ECO:0000313" key="1">
    <source>
        <dbReference type="EMBL" id="PWB92617.1"/>
    </source>
</evidence>
<dbReference type="Proteomes" id="UP000245137">
    <property type="component" value="Unassembled WGS sequence"/>
</dbReference>
<comment type="caution">
    <text evidence="1">The sequence shown here is derived from an EMBL/GenBank/DDBJ whole genome shotgun (WGS) entry which is preliminary data.</text>
</comment>
<reference evidence="1 2" key="1">
    <citation type="journal article" date="2018" name="Appl. Microbiol. Biotechnol.">
        <title>Co-cultivation of the strictly anaerobic methanogen Methanosarcina barkeri with aerobic methanotrophs in an oxygen-limited membrane bioreactor.</title>
        <authorList>
            <person name="In 't Zandt M.H."/>
            <person name="van den Bosch T.J.M."/>
            <person name="Rijkers R."/>
            <person name="van Kessel M.A.H.J."/>
            <person name="Jetten M.S.M."/>
            <person name="Welte C.U."/>
        </authorList>
    </citation>
    <scope>NUCLEOTIDE SEQUENCE [LARGE SCALE GENOMIC DNA]</scope>
    <source>
        <strain evidence="1 2">DSM 17706</strain>
    </source>
</reference>
<dbReference type="EMBL" id="PUIV01000042">
    <property type="protein sequence ID" value="PWB92617.1"/>
    <property type="molecule type" value="Genomic_DNA"/>
</dbReference>
<accession>A0A2U1SLX5</accession>
<keyword evidence="2" id="KW-1185">Reference proteome</keyword>
<dbReference type="AlphaFoldDB" id="A0A2U1SLX5"/>